<feature type="transmembrane region" description="Helical" evidence="8">
    <location>
        <begin position="444"/>
        <end position="464"/>
    </location>
</feature>
<comment type="similarity">
    <text evidence="2 7">Belongs to the membrane-bound acyltransferase family.</text>
</comment>
<protein>
    <submittedName>
        <fullName evidence="9">Alginate O-acetyltransferase complex protein AlgI</fullName>
    </submittedName>
</protein>
<organism evidence="9 10">
    <name type="scientific">Catenibacillus scindens</name>
    <dbReference type="NCBI Taxonomy" id="673271"/>
    <lineage>
        <taxon>Bacteria</taxon>
        <taxon>Bacillati</taxon>
        <taxon>Bacillota</taxon>
        <taxon>Clostridia</taxon>
        <taxon>Lachnospirales</taxon>
        <taxon>Lachnospiraceae</taxon>
        <taxon>Catenibacillus</taxon>
    </lineage>
</organism>
<proteinExistence type="inferred from homology"/>
<dbReference type="PIRSF" id="PIRSF016636">
    <property type="entry name" value="AlgI_DltB"/>
    <property type="match status" value="1"/>
</dbReference>
<dbReference type="InterPro" id="IPR028362">
    <property type="entry name" value="AlgI"/>
</dbReference>
<feature type="transmembrane region" description="Helical" evidence="8">
    <location>
        <begin position="356"/>
        <end position="373"/>
    </location>
</feature>
<evidence type="ECO:0000313" key="10">
    <source>
        <dbReference type="Proteomes" id="UP000543642"/>
    </source>
</evidence>
<dbReference type="Pfam" id="PF03062">
    <property type="entry name" value="MBOAT"/>
    <property type="match status" value="1"/>
</dbReference>
<dbReference type="InterPro" id="IPR004299">
    <property type="entry name" value="MBOAT_fam"/>
</dbReference>
<evidence type="ECO:0000256" key="3">
    <source>
        <dbReference type="ARBA" id="ARBA00022475"/>
    </source>
</evidence>
<feature type="transmembrane region" description="Helical" evidence="8">
    <location>
        <begin position="219"/>
        <end position="241"/>
    </location>
</feature>
<dbReference type="PANTHER" id="PTHR13285">
    <property type="entry name" value="ACYLTRANSFERASE"/>
    <property type="match status" value="1"/>
</dbReference>
<feature type="transmembrane region" description="Helical" evidence="8">
    <location>
        <begin position="6"/>
        <end position="21"/>
    </location>
</feature>
<feature type="transmembrane region" description="Helical" evidence="8">
    <location>
        <begin position="403"/>
        <end position="423"/>
    </location>
</feature>
<gene>
    <name evidence="9" type="ORF">HNP82_003337</name>
</gene>
<name>A0A7W8HED5_9FIRM</name>
<keyword evidence="4 8" id="KW-0812">Transmembrane</keyword>
<evidence type="ECO:0000256" key="6">
    <source>
        <dbReference type="ARBA" id="ARBA00023136"/>
    </source>
</evidence>
<dbReference type="EMBL" id="JACHFW010000021">
    <property type="protein sequence ID" value="MBB5266180.1"/>
    <property type="molecule type" value="Genomic_DNA"/>
</dbReference>
<dbReference type="GO" id="GO:0042121">
    <property type="term" value="P:alginic acid biosynthetic process"/>
    <property type="evidence" value="ECO:0007669"/>
    <property type="project" value="InterPro"/>
</dbReference>
<keyword evidence="5 8" id="KW-1133">Transmembrane helix</keyword>
<comment type="caution">
    <text evidence="9">The sequence shown here is derived from an EMBL/GenBank/DDBJ whole genome shotgun (WGS) entry which is preliminary data.</text>
</comment>
<accession>A0A7W8HED5</accession>
<reference evidence="9 10" key="1">
    <citation type="submission" date="2020-08" db="EMBL/GenBank/DDBJ databases">
        <title>Genomic Encyclopedia of Type Strains, Phase IV (KMG-IV): sequencing the most valuable type-strain genomes for metagenomic binning, comparative biology and taxonomic classification.</title>
        <authorList>
            <person name="Goeker M."/>
        </authorList>
    </citation>
    <scope>NUCLEOTIDE SEQUENCE [LARGE SCALE GENOMIC DNA]</scope>
    <source>
        <strain evidence="9 10">DSM 106146</strain>
    </source>
</reference>
<sequence>MVFSSLLFIYLFLALNLFIYSRAHKITTRNVIMLIFSLIFYAWGGPKYLILLVGMTFISWIMALAIDRYYDHRKKLIILTCVLELGLLGIFKYTGFVLGSLQAITGFPEVVPQIVLPIGISFYTFQLLSYVIDVYRKEVEPQQKFWLLLLYASLFHQCIAGPIVRYQDVAHDISHRVIKINEVDRGIKRFCIGLAKKAILANGCATIADTFLVIDDLSALSNVSAMGLWLGVLCFMLQIYLDFSAYSDMAIGMGLMIGFHYKENFNYPYVASSITDFWRRWHISLSTFFRDYVYIPLGGNRKGPRRTIINLFVVWFLTGMWHGASWNYILWGLYFFIFLVLEKNVLLERFKKLPKFVSHIYALVVIYFGWIIFKFEDLSGLGTVLKGMFGFNGNGFSDMQTSLMFKNNVFFLIFAIIAVTPLFKNIRKRIIQWFKNRSAIPYPIYAYEIILPVALLILSTMALVGNSYNPFLYFQF</sequence>
<keyword evidence="3 7" id="KW-1003">Cell membrane</keyword>
<dbReference type="InterPro" id="IPR024194">
    <property type="entry name" value="Ac/AlaTfrase_AlgI/DltB"/>
</dbReference>
<dbReference type="Proteomes" id="UP000543642">
    <property type="component" value="Unassembled WGS sequence"/>
</dbReference>
<evidence type="ECO:0000256" key="4">
    <source>
        <dbReference type="ARBA" id="ARBA00022692"/>
    </source>
</evidence>
<keyword evidence="10" id="KW-1185">Reference proteome</keyword>
<evidence type="ECO:0000256" key="7">
    <source>
        <dbReference type="PIRNR" id="PIRNR016636"/>
    </source>
</evidence>
<feature type="transmembrane region" description="Helical" evidence="8">
    <location>
        <begin position="145"/>
        <end position="164"/>
    </location>
</feature>
<dbReference type="RefSeq" id="WP_183776494.1">
    <property type="nucleotide sequence ID" value="NZ_JACHFW010000021.1"/>
</dbReference>
<feature type="transmembrane region" description="Helical" evidence="8">
    <location>
        <begin position="76"/>
        <end position="94"/>
    </location>
</feature>
<evidence type="ECO:0000313" key="9">
    <source>
        <dbReference type="EMBL" id="MBB5266180.1"/>
    </source>
</evidence>
<feature type="transmembrane region" description="Helical" evidence="8">
    <location>
        <begin position="26"/>
        <end position="43"/>
    </location>
</feature>
<dbReference type="GO" id="GO:0005886">
    <property type="term" value="C:plasma membrane"/>
    <property type="evidence" value="ECO:0007669"/>
    <property type="project" value="UniProtKB-SubCell"/>
</dbReference>
<feature type="transmembrane region" description="Helical" evidence="8">
    <location>
        <begin position="329"/>
        <end position="347"/>
    </location>
</feature>
<feature type="transmembrane region" description="Helical" evidence="8">
    <location>
        <begin position="307"/>
        <end position="323"/>
    </location>
</feature>
<evidence type="ECO:0000256" key="5">
    <source>
        <dbReference type="ARBA" id="ARBA00022989"/>
    </source>
</evidence>
<evidence type="ECO:0000256" key="1">
    <source>
        <dbReference type="ARBA" id="ARBA00004651"/>
    </source>
</evidence>
<dbReference type="InterPro" id="IPR051085">
    <property type="entry name" value="MB_O-acyltransferase"/>
</dbReference>
<keyword evidence="7 9" id="KW-0808">Transferase</keyword>
<keyword evidence="7" id="KW-0012">Acyltransferase</keyword>
<dbReference type="GO" id="GO:0016746">
    <property type="term" value="F:acyltransferase activity"/>
    <property type="evidence" value="ECO:0007669"/>
    <property type="project" value="UniProtKB-KW"/>
</dbReference>
<feature type="transmembrane region" description="Helical" evidence="8">
    <location>
        <begin position="114"/>
        <end position="133"/>
    </location>
</feature>
<keyword evidence="6 7" id="KW-0472">Membrane</keyword>
<feature type="transmembrane region" description="Helical" evidence="8">
    <location>
        <begin position="49"/>
        <end position="69"/>
    </location>
</feature>
<evidence type="ECO:0000256" key="2">
    <source>
        <dbReference type="ARBA" id="ARBA00010323"/>
    </source>
</evidence>
<comment type="subcellular location">
    <subcellularLocation>
        <location evidence="1">Cell membrane</location>
        <topology evidence="1">Multi-pass membrane protein</topology>
    </subcellularLocation>
</comment>
<dbReference type="PIRSF" id="PIRSF500217">
    <property type="entry name" value="AlgI"/>
    <property type="match status" value="1"/>
</dbReference>
<dbReference type="AlphaFoldDB" id="A0A7W8HED5"/>
<evidence type="ECO:0000256" key="8">
    <source>
        <dbReference type="SAM" id="Phobius"/>
    </source>
</evidence>
<dbReference type="PANTHER" id="PTHR13285:SF18">
    <property type="entry name" value="PROTEIN-CYSTEINE N-PALMITOYLTRANSFERASE RASP"/>
    <property type="match status" value="1"/>
</dbReference>